<proteinExistence type="predicted"/>
<feature type="region of interest" description="Disordered" evidence="1">
    <location>
        <begin position="410"/>
        <end position="442"/>
    </location>
</feature>
<evidence type="ECO:0000313" key="4">
    <source>
        <dbReference type="Proteomes" id="UP000538929"/>
    </source>
</evidence>
<gene>
    <name evidence="3" type="ORF">FNQ90_10565</name>
</gene>
<feature type="region of interest" description="Disordered" evidence="1">
    <location>
        <begin position="1"/>
        <end position="33"/>
    </location>
</feature>
<evidence type="ECO:0000256" key="2">
    <source>
        <dbReference type="SAM" id="Phobius"/>
    </source>
</evidence>
<sequence length="790" mass="88711">MMVDPTTPPPGGHRGDGRDNLGTGAGFSQENSPGAVFAPGAHFHDSPVHTGDINHNYATDLSPTEAFDRARRCLERGLRERADDLLRQALESLPRGVTTRVPGGVAPARQEVLYAALLTLVSGRSIEELGPLLARFREHLRELAEFPAGDPYRAAGEALGRIVRAAGSGGGEPVTESVLLDKRLTPALRKEIADHVTALRADLVREEAEHAERERLRATRAPHLVAEREYRVPIFFLPDAVEPRRPAGEGPPGGRLPLVLLVPGGLILAVGWLSVLGAGADAGGWWVPVVGVFGWALVFTCALRVHWYRDRARKLIRWQRLGVARTRRYSWRGTGASPWDERGPELRKLISRRFRDRLRDDPWCERWMHDSAPTRKALLNEWCDLYAEEKVPADHFDWLAQWQAERTEAEWRAGRLSPPPQEAATPAEKPGRKPEPLPPGTTPGRFSLGRFVGWALLGVVAFHAVPELVTEESVGTLATLLCVLALGRACTVYPARRLYGRRRHRIADEKEFEERHSEEMSRYEEWVEYLAARPSDEEMEIWLYQDTRRLRHEYLAHHDRRATDAFFDFFLLERAPGSLAARVAGCPPRYSGYIVRYFMLSRSGVWMGRWEVDFRKGTHSGREDETFRYAKLTTVKIVREGGDPEQATPQYRHIGGRAVRLGPAGLRQSLHVRLENGDSLDVRAEDFSDFGETVGAENPERLEQLALESSGIRRASDILAAVTAEGVEWFEEQRRRALELPERPDPREERGRSTELPEQLFVKDIVDAKGLPPGSSGKDEPVGRGPDEEE</sequence>
<protein>
    <submittedName>
        <fullName evidence="3">Uncharacterized protein</fullName>
    </submittedName>
</protein>
<feature type="transmembrane region" description="Helical" evidence="2">
    <location>
        <begin position="285"/>
        <end position="307"/>
    </location>
</feature>
<feature type="compositionally biased region" description="Basic and acidic residues" evidence="1">
    <location>
        <begin position="739"/>
        <end position="755"/>
    </location>
</feature>
<dbReference type="RefSeq" id="WP_182606148.1">
    <property type="nucleotide sequence ID" value="NZ_VKHT01000260.1"/>
</dbReference>
<keyword evidence="2" id="KW-0472">Membrane</keyword>
<dbReference type="Proteomes" id="UP000538929">
    <property type="component" value="Unassembled WGS sequence"/>
</dbReference>
<reference evidence="4" key="1">
    <citation type="submission" date="2019-10" db="EMBL/GenBank/DDBJ databases">
        <title>Streptomyces sp. nov., a novel actinobacterium isolated from alkaline environment.</title>
        <authorList>
            <person name="Golinska P."/>
        </authorList>
    </citation>
    <scope>NUCLEOTIDE SEQUENCE [LARGE SCALE GENOMIC DNA]</scope>
    <source>
        <strain evidence="4">DSM 42118</strain>
    </source>
</reference>
<dbReference type="AlphaFoldDB" id="A0A7W3TD90"/>
<keyword evidence="2" id="KW-0812">Transmembrane</keyword>
<accession>A0A7W3TD90</accession>
<evidence type="ECO:0000256" key="1">
    <source>
        <dbReference type="SAM" id="MobiDB-lite"/>
    </source>
</evidence>
<dbReference type="EMBL" id="VKHT01000260">
    <property type="protein sequence ID" value="MBB0244535.1"/>
    <property type="molecule type" value="Genomic_DNA"/>
</dbReference>
<feature type="transmembrane region" description="Helical" evidence="2">
    <location>
        <begin position="258"/>
        <end position="279"/>
    </location>
</feature>
<feature type="region of interest" description="Disordered" evidence="1">
    <location>
        <begin position="739"/>
        <end position="790"/>
    </location>
</feature>
<feature type="compositionally biased region" description="Basic and acidic residues" evidence="1">
    <location>
        <begin position="777"/>
        <end position="790"/>
    </location>
</feature>
<keyword evidence="4" id="KW-1185">Reference proteome</keyword>
<keyword evidence="2" id="KW-1133">Transmembrane helix</keyword>
<organism evidence="3 4">
    <name type="scientific">Streptomyces alkaliphilus</name>
    <dbReference type="NCBI Taxonomy" id="1472722"/>
    <lineage>
        <taxon>Bacteria</taxon>
        <taxon>Bacillati</taxon>
        <taxon>Actinomycetota</taxon>
        <taxon>Actinomycetes</taxon>
        <taxon>Kitasatosporales</taxon>
        <taxon>Streptomycetaceae</taxon>
        <taxon>Streptomyces</taxon>
    </lineage>
</organism>
<evidence type="ECO:0000313" key="3">
    <source>
        <dbReference type="EMBL" id="MBB0244535.1"/>
    </source>
</evidence>
<comment type="caution">
    <text evidence="3">The sequence shown here is derived from an EMBL/GenBank/DDBJ whole genome shotgun (WGS) entry which is preliminary data.</text>
</comment>
<feature type="compositionally biased region" description="Pro residues" evidence="1">
    <location>
        <begin position="1"/>
        <end position="11"/>
    </location>
</feature>
<name>A0A7W3TD90_9ACTN</name>